<keyword evidence="3" id="KW-1185">Reference proteome</keyword>
<name>A0ABQ2LSA8_9MICC</name>
<protein>
    <submittedName>
        <fullName evidence="2">Uncharacterized protein</fullName>
    </submittedName>
</protein>
<feature type="compositionally biased region" description="Polar residues" evidence="1">
    <location>
        <begin position="29"/>
        <end position="38"/>
    </location>
</feature>
<accession>A0ABQ2LSA8</accession>
<evidence type="ECO:0000256" key="1">
    <source>
        <dbReference type="SAM" id="MobiDB-lite"/>
    </source>
</evidence>
<organism evidence="2 3">
    <name type="scientific">Citricoccus zhacaiensis</name>
    <dbReference type="NCBI Taxonomy" id="489142"/>
    <lineage>
        <taxon>Bacteria</taxon>
        <taxon>Bacillati</taxon>
        <taxon>Actinomycetota</taxon>
        <taxon>Actinomycetes</taxon>
        <taxon>Micrococcales</taxon>
        <taxon>Micrococcaceae</taxon>
        <taxon>Citricoccus</taxon>
    </lineage>
</organism>
<dbReference type="EMBL" id="BMLQ01000002">
    <property type="protein sequence ID" value="GGO42517.1"/>
    <property type="molecule type" value="Genomic_DNA"/>
</dbReference>
<feature type="region of interest" description="Disordered" evidence="1">
    <location>
        <begin position="26"/>
        <end position="57"/>
    </location>
</feature>
<comment type="caution">
    <text evidence="2">The sequence shown here is derived from an EMBL/GenBank/DDBJ whole genome shotgun (WGS) entry which is preliminary data.</text>
</comment>
<sequence>MPSPLEPLHYIPLAWGLLPLGVGEGQDLQAAQPQTQSMTHRKAGTMANEPQSPVKDPNYDLISILEASLHMVWKMETYARDAEQAGDTELAHWFRAIQENNRKAGEQGKQLLAQRLQNQAG</sequence>
<evidence type="ECO:0000313" key="2">
    <source>
        <dbReference type="EMBL" id="GGO42517.1"/>
    </source>
</evidence>
<proteinExistence type="predicted"/>
<evidence type="ECO:0000313" key="3">
    <source>
        <dbReference type="Proteomes" id="UP000642509"/>
    </source>
</evidence>
<reference evidence="3" key="1">
    <citation type="journal article" date="2019" name="Int. J. Syst. Evol. Microbiol.">
        <title>The Global Catalogue of Microorganisms (GCM) 10K type strain sequencing project: providing services to taxonomists for standard genome sequencing and annotation.</title>
        <authorList>
            <consortium name="The Broad Institute Genomics Platform"/>
            <consortium name="The Broad Institute Genome Sequencing Center for Infectious Disease"/>
            <person name="Wu L."/>
            <person name="Ma J."/>
        </authorList>
    </citation>
    <scope>NUCLEOTIDE SEQUENCE [LARGE SCALE GENOMIC DNA]</scope>
    <source>
        <strain evidence="3">CGMCC 1.7064</strain>
    </source>
</reference>
<gene>
    <name evidence="2" type="ORF">GCM10010977_08520</name>
</gene>
<dbReference type="Proteomes" id="UP000642509">
    <property type="component" value="Unassembled WGS sequence"/>
</dbReference>